<evidence type="ECO:0000313" key="15">
    <source>
        <dbReference type="EMBL" id="XDK33276.1"/>
    </source>
</evidence>
<dbReference type="EC" id="3.1.12.1" evidence="3 13"/>
<accession>A0AB39HTF4</accession>
<comment type="cofactor">
    <cofactor evidence="13">
        <name>iron-sulfur cluster</name>
        <dbReference type="ChEBI" id="CHEBI:30408"/>
    </cofactor>
</comment>
<comment type="cofactor">
    <cofactor evidence="13">
        <name>Mg(2+)</name>
        <dbReference type="ChEBI" id="CHEBI:18420"/>
    </cofactor>
    <cofactor evidence="13">
        <name>Mn(2+)</name>
        <dbReference type="ChEBI" id="CHEBI:29035"/>
    </cofactor>
    <text evidence="13">Mg(2+) or Mn(2+) required for ssDNA cleavage activity.</text>
</comment>
<dbReference type="EMBL" id="CP162599">
    <property type="protein sequence ID" value="XDK33276.1"/>
    <property type="molecule type" value="Genomic_DNA"/>
</dbReference>
<dbReference type="Gene3D" id="3.90.320.10">
    <property type="match status" value="1"/>
</dbReference>
<evidence type="ECO:0000256" key="3">
    <source>
        <dbReference type="ARBA" id="ARBA00012768"/>
    </source>
</evidence>
<dbReference type="GO" id="GO:0046872">
    <property type="term" value="F:metal ion binding"/>
    <property type="evidence" value="ECO:0007669"/>
    <property type="project" value="UniProtKB-KW"/>
</dbReference>
<protein>
    <recommendedName>
        <fullName evidence="4 13">CRISPR-associated exonuclease Cas4</fullName>
        <ecNumber evidence="3 13">3.1.12.1</ecNumber>
    </recommendedName>
</protein>
<keyword evidence="7 13" id="KW-0378">Hydrolase</keyword>
<dbReference type="PANTHER" id="PTHR36531">
    <property type="entry name" value="CRISPR-ASSOCIATED EXONUCLEASE CAS4"/>
    <property type="match status" value="1"/>
</dbReference>
<dbReference type="RefSeq" id="WP_368653958.1">
    <property type="nucleotide sequence ID" value="NZ_CP162599.1"/>
</dbReference>
<name>A0AB39HTF4_9BACI</name>
<evidence type="ECO:0000256" key="4">
    <source>
        <dbReference type="ARBA" id="ARBA00020049"/>
    </source>
</evidence>
<dbReference type="AlphaFoldDB" id="A0AB39HTF4"/>
<evidence type="ECO:0000256" key="9">
    <source>
        <dbReference type="ARBA" id="ARBA00023004"/>
    </source>
</evidence>
<evidence type="ECO:0000256" key="2">
    <source>
        <dbReference type="ARBA" id="ARBA00009189"/>
    </source>
</evidence>
<comment type="similarity">
    <text evidence="2 13">Belongs to the CRISPR-associated exonuclease Cas4 family.</text>
</comment>
<keyword evidence="5 13" id="KW-0540">Nuclease</keyword>
<sequence length="218" mass="25803">MMDSNQHSFMISGIQHFEFCPRQWALIHIEQAWEENVLTVEGNLLHSKVDDPFIREKRGDILFVRALKVHSTSLPIHGVCDMVEFHYDKNGITLYGEEGKYKVLPVEYKRGKPKRHQADILQTTAQVICLEEMFQTTIEEVAFYYHEIRHRDNIIITKEHREKVIKMIEQMKNYYARRHTPKVKTGKHCKQCSLNNICLPELLNKETAMSYVQRMLKE</sequence>
<dbReference type="GO" id="GO:0004527">
    <property type="term" value="F:exonuclease activity"/>
    <property type="evidence" value="ECO:0007669"/>
    <property type="project" value="UniProtKB-KW"/>
</dbReference>
<evidence type="ECO:0000256" key="12">
    <source>
        <dbReference type="ARBA" id="ARBA00023211"/>
    </source>
</evidence>
<evidence type="ECO:0000256" key="8">
    <source>
        <dbReference type="ARBA" id="ARBA00022839"/>
    </source>
</evidence>
<dbReference type="InterPro" id="IPR013343">
    <property type="entry name" value="CRISPR-assoc_prot_Cas4"/>
</dbReference>
<keyword evidence="10 13" id="KW-0411">Iron-sulfur</keyword>
<keyword evidence="11 13" id="KW-0051">Antiviral defense</keyword>
<proteinExistence type="inferred from homology"/>
<keyword evidence="9 13" id="KW-0408">Iron</keyword>
<evidence type="ECO:0000256" key="5">
    <source>
        <dbReference type="ARBA" id="ARBA00022722"/>
    </source>
</evidence>
<gene>
    <name evidence="15" type="primary">cas4</name>
    <name evidence="15" type="ORF">AB4Y30_02590</name>
</gene>
<dbReference type="PANTHER" id="PTHR36531:SF6">
    <property type="entry name" value="DNA REPLICATION ATP-DEPENDENT HELICASE_NUCLEASE DNA2"/>
    <property type="match status" value="1"/>
</dbReference>
<evidence type="ECO:0000259" key="14">
    <source>
        <dbReference type="Pfam" id="PF01930"/>
    </source>
</evidence>
<dbReference type="NCBIfam" id="TIGR00372">
    <property type="entry name" value="cas4"/>
    <property type="match status" value="1"/>
</dbReference>
<evidence type="ECO:0000256" key="6">
    <source>
        <dbReference type="ARBA" id="ARBA00022723"/>
    </source>
</evidence>
<keyword evidence="12 13" id="KW-0464">Manganese</keyword>
<dbReference type="GO" id="GO:0051536">
    <property type="term" value="F:iron-sulfur cluster binding"/>
    <property type="evidence" value="ECO:0007669"/>
    <property type="project" value="UniProtKB-KW"/>
</dbReference>
<evidence type="ECO:0000256" key="1">
    <source>
        <dbReference type="ARBA" id="ARBA00001966"/>
    </source>
</evidence>
<evidence type="ECO:0000256" key="7">
    <source>
        <dbReference type="ARBA" id="ARBA00022801"/>
    </source>
</evidence>
<evidence type="ECO:0000256" key="13">
    <source>
        <dbReference type="RuleBase" id="RU365022"/>
    </source>
</evidence>
<keyword evidence="6 13" id="KW-0479">Metal-binding</keyword>
<dbReference type="InterPro" id="IPR022765">
    <property type="entry name" value="Dna2/Cas4_DUF83"/>
</dbReference>
<dbReference type="InterPro" id="IPR051827">
    <property type="entry name" value="Cas4_exonuclease"/>
</dbReference>
<evidence type="ECO:0000256" key="10">
    <source>
        <dbReference type="ARBA" id="ARBA00023014"/>
    </source>
</evidence>
<dbReference type="InterPro" id="IPR011604">
    <property type="entry name" value="PDDEXK-like_dom_sf"/>
</dbReference>
<dbReference type="Pfam" id="PF01930">
    <property type="entry name" value="Cas_Cas4"/>
    <property type="match status" value="1"/>
</dbReference>
<evidence type="ECO:0000256" key="11">
    <source>
        <dbReference type="ARBA" id="ARBA00023118"/>
    </source>
</evidence>
<organism evidence="15">
    <name type="scientific">Ornithinibacillus sp. 4-3</name>
    <dbReference type="NCBI Taxonomy" id="3231488"/>
    <lineage>
        <taxon>Bacteria</taxon>
        <taxon>Bacillati</taxon>
        <taxon>Bacillota</taxon>
        <taxon>Bacilli</taxon>
        <taxon>Bacillales</taxon>
        <taxon>Bacillaceae</taxon>
        <taxon>Ornithinibacillus</taxon>
    </lineage>
</organism>
<reference evidence="15" key="1">
    <citation type="submission" date="2024-07" db="EMBL/GenBank/DDBJ databases">
        <title>Halotolerant mesophilic bacterium Ornithinibacillus sp. 4-3, sp. nov., isolated from soil.</title>
        <authorList>
            <person name="Sidarenka A.V."/>
            <person name="Guliayeva D.E."/>
            <person name="Leanovich S.I."/>
            <person name="Hileuskaya K.S."/>
            <person name="Akhremchuk A.E."/>
            <person name="Sikolenko M.A."/>
            <person name="Valentovich L.N."/>
        </authorList>
    </citation>
    <scope>NUCLEOTIDE SEQUENCE</scope>
    <source>
        <strain evidence="15">4-3</strain>
    </source>
</reference>
<keyword evidence="8 13" id="KW-0269">Exonuclease</keyword>
<comment type="cofactor">
    <cofactor evidence="1">
        <name>[4Fe-4S] cluster</name>
        <dbReference type="ChEBI" id="CHEBI:49883"/>
    </cofactor>
</comment>
<dbReference type="GO" id="GO:0051607">
    <property type="term" value="P:defense response to virus"/>
    <property type="evidence" value="ECO:0007669"/>
    <property type="project" value="UniProtKB-KW"/>
</dbReference>
<feature type="domain" description="DUF83" evidence="14">
    <location>
        <begin position="12"/>
        <end position="199"/>
    </location>
</feature>
<comment type="function">
    <text evidence="13">CRISPR (clustered regularly interspaced short palindromic repeat) is an adaptive immune system that provides protection against mobile genetic elements (viruses, transposable elements and conjugative plasmids). CRISPR clusters contain sequences complementary to antecedent mobile elements and target invading nucleic acids. CRISPR clusters are transcribed and processed into CRISPR RNA (crRNA).</text>
</comment>